<name>A0A919W941_9ACTN</name>
<protein>
    <submittedName>
        <fullName evidence="1">Uncharacterized protein</fullName>
    </submittedName>
</protein>
<dbReference type="AlphaFoldDB" id="A0A919W941"/>
<reference evidence="1 2" key="1">
    <citation type="submission" date="2021-03" db="EMBL/GenBank/DDBJ databases">
        <title>Whole genome shotgun sequence of Actinoplanes toevensis NBRC 105298.</title>
        <authorList>
            <person name="Komaki H."/>
            <person name="Tamura T."/>
        </authorList>
    </citation>
    <scope>NUCLEOTIDE SEQUENCE [LARGE SCALE GENOMIC DNA]</scope>
    <source>
        <strain evidence="1 2">NBRC 105298</strain>
    </source>
</reference>
<keyword evidence="2" id="KW-1185">Reference proteome</keyword>
<organism evidence="1 2">
    <name type="scientific">Paractinoplanes toevensis</name>
    <dbReference type="NCBI Taxonomy" id="571911"/>
    <lineage>
        <taxon>Bacteria</taxon>
        <taxon>Bacillati</taxon>
        <taxon>Actinomycetota</taxon>
        <taxon>Actinomycetes</taxon>
        <taxon>Micromonosporales</taxon>
        <taxon>Micromonosporaceae</taxon>
        <taxon>Paractinoplanes</taxon>
    </lineage>
</organism>
<evidence type="ECO:0000313" key="2">
    <source>
        <dbReference type="Proteomes" id="UP000677082"/>
    </source>
</evidence>
<accession>A0A919W941</accession>
<evidence type="ECO:0000313" key="1">
    <source>
        <dbReference type="EMBL" id="GIM95887.1"/>
    </source>
</evidence>
<proteinExistence type="predicted"/>
<gene>
    <name evidence="1" type="ORF">Ato02nite_076800</name>
</gene>
<comment type="caution">
    <text evidence="1">The sequence shown here is derived from an EMBL/GenBank/DDBJ whole genome shotgun (WGS) entry which is preliminary data.</text>
</comment>
<dbReference type="Proteomes" id="UP000677082">
    <property type="component" value="Unassembled WGS sequence"/>
</dbReference>
<sequence>MVPRSGARVASWFDSAVTTIEQMLGSAGADPYSDSWDQLFEQVRHVGISDADRTLLIERLPGIAAGCSAADRDNVLFLAGHIAADLDEASWPQFSNELETLHALAGDWLTSPKDPELFLYRLQAVAALEGDELWGAELHRIDEDEIEIECPGCGTTLLVVFGDAGHFATHDDSATKPGIEKTPLLPAGPTELDGAGQRLYQTSLRAGRTTVATALTYLFGRAECTQCNTIFRVSDQVFRY</sequence>
<dbReference type="EMBL" id="BOQN01000102">
    <property type="protein sequence ID" value="GIM95887.1"/>
    <property type="molecule type" value="Genomic_DNA"/>
</dbReference>